<dbReference type="PANTHER" id="PTHR36440:SF1">
    <property type="entry name" value="PUTATIVE (AFU_ORTHOLOGUE AFUA_8G07350)-RELATED"/>
    <property type="match status" value="1"/>
</dbReference>
<dbReference type="Pfam" id="PF07883">
    <property type="entry name" value="Cupin_2"/>
    <property type="match status" value="1"/>
</dbReference>
<dbReference type="RefSeq" id="WP_243794859.1">
    <property type="nucleotide sequence ID" value="NZ_CP094669.1"/>
</dbReference>
<evidence type="ECO:0000313" key="4">
    <source>
        <dbReference type="Proteomes" id="UP000831113"/>
    </source>
</evidence>
<proteinExistence type="predicted"/>
<dbReference type="SUPFAM" id="SSF51182">
    <property type="entry name" value="RmlC-like cupins"/>
    <property type="match status" value="1"/>
</dbReference>
<protein>
    <submittedName>
        <fullName evidence="3">Cupin domain-containing protein</fullName>
    </submittedName>
</protein>
<reference evidence="3 4" key="1">
    <citation type="submission" date="2022-03" db="EMBL/GenBank/DDBJ databases">
        <title>Hymenobactersp. isolated from the air.</title>
        <authorList>
            <person name="Won M."/>
            <person name="Kwon S.-W."/>
        </authorList>
    </citation>
    <scope>NUCLEOTIDE SEQUENCE [LARGE SCALE GENOMIC DNA]</scope>
    <source>
        <strain evidence="3 4">KACC 21982</strain>
    </source>
</reference>
<keyword evidence="4" id="KW-1185">Reference proteome</keyword>
<dbReference type="InterPro" id="IPR053146">
    <property type="entry name" value="QDO-like"/>
</dbReference>
<keyword evidence="1" id="KW-0732">Signal</keyword>
<sequence>MERRKFVLTTLAAPFVALTDLPAEAAQLGPGFKVKAGEARHHGHIKPNGPNSTVIEVKISGKDSDGGLFLFEQTNLSPGRGLPLHVHAYQDEVFYVLEGEFYFQLGQEKYTLTAGDSIFMPRKIPHSWIQISPVGRTMVTLQPAGKLEDLFLAFAALKSPPTSEEATRIFAAHDIQVIGPPVTKE</sequence>
<feature type="chain" id="PRO_5045346128" evidence="1">
    <location>
        <begin position="26"/>
        <end position="185"/>
    </location>
</feature>
<dbReference type="InterPro" id="IPR011051">
    <property type="entry name" value="RmlC_Cupin_sf"/>
</dbReference>
<dbReference type="InterPro" id="IPR013096">
    <property type="entry name" value="Cupin_2"/>
</dbReference>
<evidence type="ECO:0000313" key="3">
    <source>
        <dbReference type="EMBL" id="UOG73065.1"/>
    </source>
</evidence>
<evidence type="ECO:0000259" key="2">
    <source>
        <dbReference type="Pfam" id="PF07883"/>
    </source>
</evidence>
<dbReference type="EMBL" id="CP094669">
    <property type="protein sequence ID" value="UOG73065.1"/>
    <property type="molecule type" value="Genomic_DNA"/>
</dbReference>
<dbReference type="Gene3D" id="2.60.120.10">
    <property type="entry name" value="Jelly Rolls"/>
    <property type="match status" value="1"/>
</dbReference>
<name>A0ABY4CV82_9BACT</name>
<dbReference type="InterPro" id="IPR014710">
    <property type="entry name" value="RmlC-like_jellyroll"/>
</dbReference>
<dbReference type="Proteomes" id="UP000831113">
    <property type="component" value="Chromosome"/>
</dbReference>
<feature type="signal peptide" evidence="1">
    <location>
        <begin position="1"/>
        <end position="25"/>
    </location>
</feature>
<gene>
    <name evidence="3" type="ORF">MTX78_13110</name>
</gene>
<feature type="domain" description="Cupin type-2" evidence="2">
    <location>
        <begin position="75"/>
        <end position="132"/>
    </location>
</feature>
<accession>A0ABY4CV82</accession>
<evidence type="ECO:0000256" key="1">
    <source>
        <dbReference type="SAM" id="SignalP"/>
    </source>
</evidence>
<dbReference type="PANTHER" id="PTHR36440">
    <property type="entry name" value="PUTATIVE (AFU_ORTHOLOGUE AFUA_8G07350)-RELATED"/>
    <property type="match status" value="1"/>
</dbReference>
<organism evidence="3 4">
    <name type="scientific">Hymenobacter tibetensis</name>
    <dbReference type="NCBI Taxonomy" id="497967"/>
    <lineage>
        <taxon>Bacteria</taxon>
        <taxon>Pseudomonadati</taxon>
        <taxon>Bacteroidota</taxon>
        <taxon>Cytophagia</taxon>
        <taxon>Cytophagales</taxon>
        <taxon>Hymenobacteraceae</taxon>
        <taxon>Hymenobacter</taxon>
    </lineage>
</organism>